<evidence type="ECO:0000313" key="3">
    <source>
        <dbReference type="EMBL" id="EHP50780.1"/>
    </source>
</evidence>
<evidence type="ECO:0000259" key="2">
    <source>
        <dbReference type="SMART" id="SM00316"/>
    </source>
</evidence>
<feature type="domain" description="S1 motif" evidence="2">
    <location>
        <begin position="144"/>
        <end position="206"/>
    </location>
</feature>
<sequence length="279" mass="31745">MIEIGKYNTLTVVKAVDFGVYLDGEERGEILLPKEYVPENCFPEDELKVFIYFDSEDRIIATTETPLVTVGEFAYMKVVASSSVGAFLDWGLRKDLLVPFREQRTKMMEGNSYLVYAYVDEETDRIVATSKIEKYLDKTPVTYEIGEEVDLLIARPSDLGFSVIINQAHWGLIYRNEIFQPIRIGQKLKGYIKEVRPDGKIDVRLQPDGYVGIDALGRKIIEKMEDNGGILDVSDKTAPEIIYKLFGCSKKNYKKAIGALYRQGIIDIGEEEIRLKAEE</sequence>
<reference evidence="3 4" key="1">
    <citation type="submission" date="2012-01" db="EMBL/GenBank/DDBJ databases">
        <title>The Genome Sequence of Odoribacter laneus YIT 12061.</title>
        <authorList>
            <consortium name="The Broad Institute Genome Sequencing Platform"/>
            <person name="Earl A."/>
            <person name="Ward D."/>
            <person name="Feldgarden M."/>
            <person name="Gevers D."/>
            <person name="Morotomi M."/>
            <person name="Young S.K."/>
            <person name="Zeng Q."/>
            <person name="Gargeya S."/>
            <person name="Fitzgerald M."/>
            <person name="Haas B."/>
            <person name="Abouelleil A."/>
            <person name="Alvarado L."/>
            <person name="Arachchi H.M."/>
            <person name="Berlin A."/>
            <person name="Chapman S.B."/>
            <person name="Gearin G."/>
            <person name="Goldberg J."/>
            <person name="Griggs A."/>
            <person name="Gujja S."/>
            <person name="Hansen M."/>
            <person name="Heiman D."/>
            <person name="Howarth C."/>
            <person name="Larimer J."/>
            <person name="Lui A."/>
            <person name="MacDonald P.J.P."/>
            <person name="McCowen C."/>
            <person name="Montmayeur A."/>
            <person name="Murphy C."/>
            <person name="Neiman D."/>
            <person name="Pearson M."/>
            <person name="Priest M."/>
            <person name="Roberts A."/>
            <person name="Saif S."/>
            <person name="Shea T."/>
            <person name="Sisk P."/>
            <person name="Stolte C."/>
            <person name="Sykes S."/>
            <person name="Wortman J."/>
            <person name="Nusbaum C."/>
            <person name="Birren B."/>
        </authorList>
    </citation>
    <scope>NUCLEOTIDE SEQUENCE [LARGE SCALE GENOMIC DNA]</scope>
    <source>
        <strain evidence="3 4">YIT 12061</strain>
    </source>
</reference>
<dbReference type="GO" id="GO:0003676">
    <property type="term" value="F:nucleic acid binding"/>
    <property type="evidence" value="ECO:0007669"/>
    <property type="project" value="InterPro"/>
</dbReference>
<dbReference type="InterPro" id="IPR036388">
    <property type="entry name" value="WH-like_DNA-bd_sf"/>
</dbReference>
<accession>H1DDY3</accession>
<feature type="domain" description="S1 motif" evidence="2">
    <location>
        <begin position="3"/>
        <end position="64"/>
    </location>
</feature>
<comment type="similarity">
    <text evidence="1">Belongs to the CvfB family.</text>
</comment>
<comment type="caution">
    <text evidence="3">The sequence shown here is derived from an EMBL/GenBank/DDBJ whole genome shotgun (WGS) entry which is preliminary data.</text>
</comment>
<dbReference type="InterPro" id="IPR012340">
    <property type="entry name" value="NA-bd_OB-fold"/>
</dbReference>
<dbReference type="GeneID" id="98068121"/>
<evidence type="ECO:0000313" key="4">
    <source>
        <dbReference type="Proteomes" id="UP000004892"/>
    </source>
</evidence>
<dbReference type="InterPro" id="IPR003029">
    <property type="entry name" value="S1_domain"/>
</dbReference>
<dbReference type="PANTHER" id="PTHR37296:SF1">
    <property type="entry name" value="CONSERVED VIRULENCE FACTOR B"/>
    <property type="match status" value="1"/>
</dbReference>
<dbReference type="Gene3D" id="2.40.50.140">
    <property type="entry name" value="Nucleic acid-binding proteins"/>
    <property type="match status" value="2"/>
</dbReference>
<dbReference type="HOGENOM" id="CLU_064885_1_0_10"/>
<dbReference type="PATRIC" id="fig|742817.3.peg.501"/>
<dbReference type="InterPro" id="IPR039566">
    <property type="entry name" value="CvfB_S1_st"/>
</dbReference>
<dbReference type="Pfam" id="PF17783">
    <property type="entry name" value="WHD_CvfB"/>
    <property type="match status" value="1"/>
</dbReference>
<dbReference type="PIRSF" id="PIRSF012524">
    <property type="entry name" value="YitL_S1"/>
    <property type="match status" value="1"/>
</dbReference>
<keyword evidence="4" id="KW-1185">Reference proteome</keyword>
<dbReference type="SMART" id="SM00316">
    <property type="entry name" value="S1"/>
    <property type="match status" value="2"/>
</dbReference>
<organism evidence="3 4">
    <name type="scientific">Odoribacter laneus YIT 12061</name>
    <dbReference type="NCBI Taxonomy" id="742817"/>
    <lineage>
        <taxon>Bacteria</taxon>
        <taxon>Pseudomonadati</taxon>
        <taxon>Bacteroidota</taxon>
        <taxon>Bacteroidia</taxon>
        <taxon>Bacteroidales</taxon>
        <taxon>Odoribacteraceae</taxon>
        <taxon>Odoribacter</taxon>
    </lineage>
</organism>
<dbReference type="PANTHER" id="PTHR37296">
    <property type="entry name" value="CONSERVED VIRULENCE FACTOR B"/>
    <property type="match status" value="1"/>
</dbReference>
<dbReference type="eggNOG" id="COG2996">
    <property type="taxonomic scope" value="Bacteria"/>
</dbReference>
<dbReference type="Proteomes" id="UP000004892">
    <property type="component" value="Unassembled WGS sequence"/>
</dbReference>
<dbReference type="Pfam" id="PF13509">
    <property type="entry name" value="S1_2"/>
    <property type="match status" value="2"/>
</dbReference>
<name>H1DDY3_9BACT</name>
<proteinExistence type="inferred from homology"/>
<dbReference type="EMBL" id="ADMC01000005">
    <property type="protein sequence ID" value="EHP50780.1"/>
    <property type="molecule type" value="Genomic_DNA"/>
</dbReference>
<dbReference type="RefSeq" id="WP_009135623.1">
    <property type="nucleotide sequence ID" value="NZ_JH594596.1"/>
</dbReference>
<dbReference type="InterPro" id="IPR040764">
    <property type="entry name" value="CvfB_WH"/>
</dbReference>
<dbReference type="Gene3D" id="1.10.10.10">
    <property type="entry name" value="Winged helix-like DNA-binding domain superfamily/Winged helix DNA-binding domain"/>
    <property type="match status" value="1"/>
</dbReference>
<protein>
    <recommendedName>
        <fullName evidence="2">S1 motif domain-containing protein</fullName>
    </recommendedName>
</protein>
<evidence type="ECO:0000256" key="1">
    <source>
        <dbReference type="PIRNR" id="PIRNR012524"/>
    </source>
</evidence>
<dbReference type="AlphaFoldDB" id="H1DDY3"/>
<dbReference type="InterPro" id="IPR014464">
    <property type="entry name" value="CvfB_fam"/>
</dbReference>
<gene>
    <name evidence="3" type="ORF">HMPREF9449_00469</name>
</gene>